<gene>
    <name evidence="3" type="ORF">KME65_00625</name>
</gene>
<keyword evidence="1" id="KW-0732">Signal</keyword>
<organism evidence="3 4">
    <name type="scientific">Candidatus Thiodiazotropha taylori</name>
    <dbReference type="NCBI Taxonomy" id="2792791"/>
    <lineage>
        <taxon>Bacteria</taxon>
        <taxon>Pseudomonadati</taxon>
        <taxon>Pseudomonadota</taxon>
        <taxon>Gammaproteobacteria</taxon>
        <taxon>Chromatiales</taxon>
        <taxon>Sedimenticolaceae</taxon>
        <taxon>Candidatus Thiodiazotropha</taxon>
    </lineage>
</organism>
<name>A0A944M713_9GAMM</name>
<evidence type="ECO:0000313" key="4">
    <source>
        <dbReference type="Proteomes" id="UP000770889"/>
    </source>
</evidence>
<dbReference type="InterPro" id="IPR052196">
    <property type="entry name" value="Bact_Kbp"/>
</dbReference>
<evidence type="ECO:0000313" key="3">
    <source>
        <dbReference type="EMBL" id="MBT2987444.1"/>
    </source>
</evidence>
<sequence>MSYLNNKLIGVISGLLLSFCALAAEHVALNPSHPERYTVVKGDTLWDISSMFLRDPWLWPEVWYVNPQIENPHLIFPGDVIELTYRDGRPMLQLSRKDRLSPRVRATPLDQAIPTIPIDAIAPFLTRPYVVDENELEKAPYIVHFLDDHIVGGAGISYYARSIMEERPIQYAVVRPEKPYKDPDTGEILGYEALYVGNSELKRTGDPAKLLLTSSEIEALIGDRLIKAMEEEPLIDFQPRVPESAIEGRIISVLNGVTQIGQYHVVVLNKGSNVGLEAGHVLRILQGGEDIRDIVKGRGETVRLPLEEAGHLMVFRTFEKVSFALVMDATKPLHVLDWVRTPGS</sequence>
<protein>
    <submittedName>
        <fullName evidence="3">LysM peptidoglycan-binding domain-containing protein</fullName>
    </submittedName>
</protein>
<comment type="caution">
    <text evidence="3">The sequence shown here is derived from an EMBL/GenBank/DDBJ whole genome shotgun (WGS) entry which is preliminary data.</text>
</comment>
<dbReference type="InterPro" id="IPR018392">
    <property type="entry name" value="LysM"/>
</dbReference>
<dbReference type="Pfam" id="PF01476">
    <property type="entry name" value="LysM"/>
    <property type="match status" value="1"/>
</dbReference>
<reference evidence="3 4" key="1">
    <citation type="submission" date="2021-05" db="EMBL/GenBank/DDBJ databases">
        <title>Genetic and Functional Diversity in Clade A Lucinid endosymbionts from the Bahamas.</title>
        <authorList>
            <person name="Giani N.M."/>
            <person name="Engel A.S."/>
            <person name="Campbell B.J."/>
        </authorList>
    </citation>
    <scope>NUCLEOTIDE SEQUENCE [LARGE SCALE GENOMIC DNA]</scope>
    <source>
        <strain evidence="3">LUC16012Gg_MoonRockCtena</strain>
    </source>
</reference>
<dbReference type="Proteomes" id="UP000770889">
    <property type="component" value="Unassembled WGS sequence"/>
</dbReference>
<dbReference type="EMBL" id="JAHHGM010000001">
    <property type="protein sequence ID" value="MBT2987444.1"/>
    <property type="molecule type" value="Genomic_DNA"/>
</dbReference>
<dbReference type="PANTHER" id="PTHR34700:SF4">
    <property type="entry name" value="PHAGE-LIKE ELEMENT PBSX PROTEIN XKDP"/>
    <property type="match status" value="1"/>
</dbReference>
<proteinExistence type="predicted"/>
<dbReference type="CDD" id="cd00118">
    <property type="entry name" value="LysM"/>
    <property type="match status" value="1"/>
</dbReference>
<feature type="chain" id="PRO_5037337375" evidence="1">
    <location>
        <begin position="24"/>
        <end position="344"/>
    </location>
</feature>
<dbReference type="PANTHER" id="PTHR34700">
    <property type="entry name" value="POTASSIUM BINDING PROTEIN KBP"/>
    <property type="match status" value="1"/>
</dbReference>
<dbReference type="PROSITE" id="PS51782">
    <property type="entry name" value="LYSM"/>
    <property type="match status" value="1"/>
</dbReference>
<dbReference type="SUPFAM" id="SSF54106">
    <property type="entry name" value="LysM domain"/>
    <property type="match status" value="1"/>
</dbReference>
<feature type="signal peptide" evidence="1">
    <location>
        <begin position="1"/>
        <end position="23"/>
    </location>
</feature>
<evidence type="ECO:0000256" key="1">
    <source>
        <dbReference type="SAM" id="SignalP"/>
    </source>
</evidence>
<accession>A0A944M713</accession>
<evidence type="ECO:0000259" key="2">
    <source>
        <dbReference type="PROSITE" id="PS51782"/>
    </source>
</evidence>
<dbReference type="InterPro" id="IPR036779">
    <property type="entry name" value="LysM_dom_sf"/>
</dbReference>
<dbReference type="AlphaFoldDB" id="A0A944M713"/>
<feature type="domain" description="LysM" evidence="2">
    <location>
        <begin position="35"/>
        <end position="83"/>
    </location>
</feature>
<dbReference type="Gene3D" id="3.10.350.10">
    <property type="entry name" value="LysM domain"/>
    <property type="match status" value="1"/>
</dbReference>